<dbReference type="EMBL" id="AY121834">
    <property type="protein sequence ID" value="AAM82250.1"/>
    <property type="molecule type" value="mRNA"/>
</dbReference>
<name>Q8L823_ORYSJ</name>
<evidence type="ECO:0000313" key="1">
    <source>
        <dbReference type="EMBL" id="AAM82250.1"/>
    </source>
</evidence>
<organism evidence="1">
    <name type="scientific">Oryza sativa subsp. japonica</name>
    <name type="common">Rice</name>
    <dbReference type="NCBI Taxonomy" id="39947"/>
    <lineage>
        <taxon>Eukaryota</taxon>
        <taxon>Viridiplantae</taxon>
        <taxon>Streptophyta</taxon>
        <taxon>Embryophyta</taxon>
        <taxon>Tracheophyta</taxon>
        <taxon>Spermatophyta</taxon>
        <taxon>Magnoliopsida</taxon>
        <taxon>Liliopsida</taxon>
        <taxon>Poales</taxon>
        <taxon>Poaceae</taxon>
        <taxon>BOP clade</taxon>
        <taxon>Oryzoideae</taxon>
        <taxon>Oryzeae</taxon>
        <taxon>Oryzinae</taxon>
        <taxon>Oryza</taxon>
        <taxon>Oryza sativa</taxon>
    </lineage>
</organism>
<accession>Q8L823</accession>
<reference evidence="1" key="1">
    <citation type="journal article" date="1999" name="Acta Phytophysiol. Sinica">
        <title>Identification of a rice cDNA encoding the acyl-CoA-binding protein (ACBP).</title>
        <authorList>
            <person name="Zhang M."/>
            <person name="Xu S."/>
            <person name="Liang C."/>
        </authorList>
    </citation>
    <scope>NUCLEOTIDE SEQUENCE</scope>
</reference>
<proteinExistence type="evidence at transcript level"/>
<gene>
    <name evidence="1" type="primary">ACBP</name>
</gene>
<dbReference type="AlphaFoldDB" id="Q8L823"/>
<protein>
    <submittedName>
        <fullName evidence="1">Acyl-CoA-binding protein</fullName>
    </submittedName>
</protein>
<reference evidence="1" key="2">
    <citation type="submission" date="2002-06" db="EMBL/GenBank/DDBJ databases">
        <authorList>
            <person name="Zhang M."/>
            <person name="Liang C."/>
        </authorList>
    </citation>
    <scope>NUCLEOTIDE SEQUENCE</scope>
</reference>
<sequence length="92" mass="10427">MGLQEDFEQYAEKGRPCRRALATRTSLSSMDSTSRPPLEMSILLVLAYSPRGTGRNGMHGKLLKANRRRKQLSDYITKVKQLLEEACCLQLL</sequence>